<evidence type="ECO:0000256" key="4">
    <source>
        <dbReference type="ARBA" id="ARBA00022771"/>
    </source>
</evidence>
<evidence type="ECO:0000259" key="11">
    <source>
        <dbReference type="PROSITE" id="PS50157"/>
    </source>
</evidence>
<dbReference type="PANTHER" id="PTHR47428:SF1">
    <property type="entry name" value="REGULATORY PROTEIN MIG1-RELATED"/>
    <property type="match status" value="1"/>
</dbReference>
<evidence type="ECO:0000256" key="5">
    <source>
        <dbReference type="ARBA" id="ARBA00022833"/>
    </source>
</evidence>
<dbReference type="SUPFAM" id="SSF57667">
    <property type="entry name" value="beta-beta-alpha zinc fingers"/>
    <property type="match status" value="1"/>
</dbReference>
<dbReference type="RefSeq" id="XP_033765842.1">
    <property type="nucleotide sequence ID" value="XM_033909951.1"/>
</dbReference>
<keyword evidence="3" id="KW-0677">Repeat</keyword>
<dbReference type="SMART" id="SM00355">
    <property type="entry name" value="ZnF_C2H2"/>
    <property type="match status" value="2"/>
</dbReference>
<reference evidence="12" key="4">
    <citation type="submission" date="2025-08" db="UniProtKB">
        <authorList>
            <consortium name="RefSeq"/>
        </authorList>
    </citation>
    <scope>IDENTIFICATION</scope>
    <source>
        <strain evidence="12">CBS432</strain>
    </source>
</reference>
<organism evidence="12">
    <name type="scientific">Saccharomyces paradoxus</name>
    <name type="common">Yeast</name>
    <name type="synonym">Saccharomyces douglasii</name>
    <dbReference type="NCBI Taxonomy" id="27291"/>
    <lineage>
        <taxon>Eukaryota</taxon>
        <taxon>Fungi</taxon>
        <taxon>Dikarya</taxon>
        <taxon>Ascomycota</taxon>
        <taxon>Saccharomycotina</taxon>
        <taxon>Saccharomycetes</taxon>
        <taxon>Saccharomycetales</taxon>
        <taxon>Saccharomycetaceae</taxon>
        <taxon>Saccharomyces</taxon>
    </lineage>
</organism>
<dbReference type="PANTHER" id="PTHR47428">
    <property type="entry name" value="REGULATORY PROTEIN MIG1-RELATED"/>
    <property type="match status" value="1"/>
</dbReference>
<name>A0A8B8UPZ8_SACPA</name>
<keyword evidence="2" id="KW-0479">Metal-binding</keyword>
<dbReference type="PROSITE" id="PS50157">
    <property type="entry name" value="ZINC_FINGER_C2H2_2"/>
    <property type="match status" value="2"/>
</dbReference>
<evidence type="ECO:0000256" key="8">
    <source>
        <dbReference type="ARBA" id="ARBA00023242"/>
    </source>
</evidence>
<keyword evidence="5" id="KW-0862">Zinc</keyword>
<gene>
    <name evidence="12" type="primary">MIG3</name>
    <name evidence="12" type="ORF">SPAR_E00990</name>
</gene>
<feature type="compositionally biased region" description="Low complexity" evidence="10">
    <location>
        <begin position="245"/>
        <end position="256"/>
    </location>
</feature>
<keyword evidence="7" id="KW-0804">Transcription</keyword>
<evidence type="ECO:0000256" key="3">
    <source>
        <dbReference type="ARBA" id="ARBA00022737"/>
    </source>
</evidence>
<feature type="domain" description="C2H2-type" evidence="11">
    <location>
        <begin position="17"/>
        <end position="44"/>
    </location>
</feature>
<dbReference type="VEuPathDB" id="FungiDB:SPAR_E00990"/>
<feature type="compositionally biased region" description="Basic residues" evidence="10">
    <location>
        <begin position="68"/>
        <end position="84"/>
    </location>
</feature>
<evidence type="ECO:0000256" key="1">
    <source>
        <dbReference type="ARBA" id="ARBA00004123"/>
    </source>
</evidence>
<keyword evidence="6" id="KW-0805">Transcription regulation</keyword>
<dbReference type="InterPro" id="IPR036236">
    <property type="entry name" value="Znf_C2H2_sf"/>
</dbReference>
<feature type="region of interest" description="Disordered" evidence="10">
    <location>
        <begin position="349"/>
        <end position="373"/>
    </location>
</feature>
<dbReference type="InterPro" id="IPR013087">
    <property type="entry name" value="Znf_C2H2_type"/>
</dbReference>
<protein>
    <submittedName>
        <fullName evidence="12">Mig3p</fullName>
    </submittedName>
</protein>
<reference evidence="12" key="1">
    <citation type="journal article" date="2017" name="Nat. Genet.">
        <title>Contrasting evolutionary genome dynamics between domesticated and wild yeasts.</title>
        <authorList>
            <person name="Yue J.X."/>
            <person name="Li J."/>
            <person name="Aigrain L."/>
            <person name="Hallin J."/>
            <person name="Persson K."/>
            <person name="Oliver K."/>
            <person name="Bergstrom A."/>
            <person name="Coupland P."/>
            <person name="Warringer J."/>
            <person name="Lagomarsino M.C."/>
            <person name="Fischer G."/>
            <person name="Durbin R."/>
            <person name="Liti G."/>
        </authorList>
    </citation>
    <scope>NUCLEOTIDE SEQUENCE</scope>
    <source>
        <strain evidence="12">CBS432</strain>
    </source>
</reference>
<comment type="subcellular location">
    <subcellularLocation>
        <location evidence="1">Nucleus</location>
    </subcellularLocation>
</comment>
<proteinExistence type="predicted"/>
<keyword evidence="4 9" id="KW-0863">Zinc-finger</keyword>
<feature type="region of interest" description="Disordered" evidence="10">
    <location>
        <begin position="68"/>
        <end position="92"/>
    </location>
</feature>
<dbReference type="GO" id="GO:0008270">
    <property type="term" value="F:zinc ion binding"/>
    <property type="evidence" value="ECO:0007669"/>
    <property type="project" value="UniProtKB-KW"/>
</dbReference>
<dbReference type="GeneID" id="54630084"/>
<feature type="domain" description="C2H2-type" evidence="11">
    <location>
        <begin position="45"/>
        <end position="74"/>
    </location>
</feature>
<evidence type="ECO:0000256" key="9">
    <source>
        <dbReference type="PROSITE-ProRule" id="PRU00042"/>
    </source>
</evidence>
<reference evidence="12" key="2">
    <citation type="submission" date="2020-01" db="EMBL/GenBank/DDBJ databases">
        <title>Population-level Yeast Reference Genomes.</title>
        <authorList>
            <person name="Yue J.-X."/>
        </authorList>
    </citation>
    <scope>NUCLEOTIDE SEQUENCE</scope>
    <source>
        <strain evidence="12">CBS432</strain>
    </source>
</reference>
<reference evidence="12" key="3">
    <citation type="submission" date="2025-07" db="EMBL/GenBank/DDBJ databases">
        <authorList>
            <consortium name="NCBI Genome Project"/>
        </authorList>
    </citation>
    <scope>NUCLEOTIDE SEQUENCE</scope>
    <source>
        <strain evidence="12">CBS432</strain>
    </source>
</reference>
<dbReference type="FunFam" id="3.30.160.60:FF:002343">
    <property type="entry name" value="Zinc finger protein 33A"/>
    <property type="match status" value="1"/>
</dbReference>
<accession>A0A8B8UPZ8</accession>
<dbReference type="GO" id="GO:0000978">
    <property type="term" value="F:RNA polymerase II cis-regulatory region sequence-specific DNA binding"/>
    <property type="evidence" value="ECO:0007669"/>
    <property type="project" value="TreeGrafter"/>
</dbReference>
<dbReference type="GO" id="GO:0000433">
    <property type="term" value="P:carbon catabolite repression of transcription from RNA polymerase II promoter by glucose"/>
    <property type="evidence" value="ECO:0007669"/>
    <property type="project" value="TreeGrafter"/>
</dbReference>
<evidence type="ECO:0000256" key="2">
    <source>
        <dbReference type="ARBA" id="ARBA00022723"/>
    </source>
</evidence>
<evidence type="ECO:0000313" key="12">
    <source>
        <dbReference type="RefSeq" id="XP_033765842.1"/>
    </source>
</evidence>
<feature type="region of interest" description="Disordered" evidence="10">
    <location>
        <begin position="245"/>
        <end position="272"/>
    </location>
</feature>
<dbReference type="Gene3D" id="3.30.160.60">
    <property type="entry name" value="Classic Zinc Finger"/>
    <property type="match status" value="2"/>
</dbReference>
<dbReference type="Pfam" id="PF00096">
    <property type="entry name" value="zf-C2H2"/>
    <property type="match status" value="1"/>
</dbReference>
<sequence length="395" mass="43310">MNYRRESFPPDNDQRPFRCEICSRGFHRLEHKKRHVRTHTGEKPHKCTFQGCPKSFSRSDELKRHLRTHTKTVQRRSRRLKSKGSGKTAMDAATTTPTTFYDNIGVSGTEKSHSEISPILISVAQNCDDVSGRSAGNNSGMVETQTPAILVPIIGIQKEPHIIPNNLSTASIASIVSMYPSTSSFQYLNSAFSEGSVSIPCVPSSSSSLTSDELSSNSSIFSKSRKNLAAMSGLNSLSSSKNQSSISLLSQTSQPSKNLARPPTALGPLRKITPAVNSGDMEISRTISLSSSSTSLTSATYDDMTAKDMGMGIFLENPPVTQEACRSDRKFKTNTISRGRQHERAQFHISGDDEDNKVHRQESGASNTNPKVSLPPIRSILRQIDTFNNGPSYFY</sequence>
<dbReference type="GO" id="GO:0005634">
    <property type="term" value="C:nucleus"/>
    <property type="evidence" value="ECO:0007669"/>
    <property type="project" value="UniProtKB-SubCell"/>
</dbReference>
<dbReference type="InterPro" id="IPR051007">
    <property type="entry name" value="creA/MIG_C2H2-ZnF"/>
</dbReference>
<dbReference type="PROSITE" id="PS00028">
    <property type="entry name" value="ZINC_FINGER_C2H2_1"/>
    <property type="match status" value="2"/>
</dbReference>
<dbReference type="GO" id="GO:0005737">
    <property type="term" value="C:cytoplasm"/>
    <property type="evidence" value="ECO:0007669"/>
    <property type="project" value="TreeGrafter"/>
</dbReference>
<evidence type="ECO:0000256" key="7">
    <source>
        <dbReference type="ARBA" id="ARBA00023163"/>
    </source>
</evidence>
<dbReference type="AlphaFoldDB" id="A0A8B8UPZ8"/>
<dbReference type="OrthoDB" id="654211at2759"/>
<dbReference type="KEGG" id="spao:SPAR_E00990"/>
<keyword evidence="8" id="KW-0539">Nucleus</keyword>
<evidence type="ECO:0000256" key="6">
    <source>
        <dbReference type="ARBA" id="ARBA00023015"/>
    </source>
</evidence>
<evidence type="ECO:0000256" key="10">
    <source>
        <dbReference type="SAM" id="MobiDB-lite"/>
    </source>
</evidence>